<comment type="similarity">
    <text evidence="2 9">Belongs to the V-ATPase 116 kDa subunit family.</text>
</comment>
<dbReference type="PANTHER" id="PTHR11629:SF91">
    <property type="entry name" value="V-TYPE PROTON ATPASE SUBUNIT A"/>
    <property type="match status" value="1"/>
</dbReference>
<dbReference type="PANTHER" id="PTHR11629">
    <property type="entry name" value="VACUOLAR PROTON ATPASES"/>
    <property type="match status" value="1"/>
</dbReference>
<evidence type="ECO:0000313" key="12">
    <source>
        <dbReference type="Proteomes" id="UP001501940"/>
    </source>
</evidence>
<keyword evidence="5 9" id="KW-0375">Hydrogen ion transport</keyword>
<reference evidence="11" key="2">
    <citation type="submission" date="2025-08" db="UniProtKB">
        <authorList>
            <consortium name="Ensembl"/>
        </authorList>
    </citation>
    <scope>IDENTIFICATION</scope>
</reference>
<keyword evidence="6 9" id="KW-1133">Transmembrane helix</keyword>
<evidence type="ECO:0000256" key="7">
    <source>
        <dbReference type="ARBA" id="ARBA00023065"/>
    </source>
</evidence>
<dbReference type="GO" id="GO:0007035">
    <property type="term" value="P:vacuolar acidification"/>
    <property type="evidence" value="ECO:0007669"/>
    <property type="project" value="TreeGrafter"/>
</dbReference>
<dbReference type="GO" id="GO:0005886">
    <property type="term" value="C:plasma membrane"/>
    <property type="evidence" value="ECO:0007669"/>
    <property type="project" value="TreeGrafter"/>
</dbReference>
<evidence type="ECO:0000256" key="8">
    <source>
        <dbReference type="ARBA" id="ARBA00023136"/>
    </source>
</evidence>
<feature type="transmembrane region" description="Helical" evidence="9">
    <location>
        <begin position="753"/>
        <end position="777"/>
    </location>
</feature>
<evidence type="ECO:0000256" key="9">
    <source>
        <dbReference type="RuleBase" id="RU361189"/>
    </source>
</evidence>
<feature type="transmembrane region" description="Helical" evidence="9">
    <location>
        <begin position="582"/>
        <end position="606"/>
    </location>
</feature>
<name>A0AAQ6AJR4_AMPOC</name>
<evidence type="ECO:0000256" key="10">
    <source>
        <dbReference type="SAM" id="Coils"/>
    </source>
</evidence>
<dbReference type="Proteomes" id="UP001501940">
    <property type="component" value="Chromosome 19"/>
</dbReference>
<dbReference type="Pfam" id="PF01496">
    <property type="entry name" value="V_ATPase_I"/>
    <property type="match status" value="2"/>
</dbReference>
<dbReference type="GO" id="GO:0000220">
    <property type="term" value="C:vacuolar proton-transporting V-type ATPase, V0 domain"/>
    <property type="evidence" value="ECO:0007669"/>
    <property type="project" value="InterPro"/>
</dbReference>
<evidence type="ECO:0000256" key="3">
    <source>
        <dbReference type="ARBA" id="ARBA00022448"/>
    </source>
</evidence>
<keyword evidence="10" id="KW-0175">Coiled coil</keyword>
<feature type="transmembrane region" description="Helical" evidence="9">
    <location>
        <begin position="618"/>
        <end position="635"/>
    </location>
</feature>
<keyword evidence="7 9" id="KW-0406">Ion transport</keyword>
<evidence type="ECO:0000256" key="1">
    <source>
        <dbReference type="ARBA" id="ARBA00004141"/>
    </source>
</evidence>
<keyword evidence="8 9" id="KW-0472">Membrane</keyword>
<reference evidence="11" key="3">
    <citation type="submission" date="2025-09" db="UniProtKB">
        <authorList>
            <consortium name="Ensembl"/>
        </authorList>
    </citation>
    <scope>IDENTIFICATION</scope>
</reference>
<gene>
    <name evidence="11" type="primary">ATP6V0A1</name>
</gene>
<dbReference type="PIRSF" id="PIRSF001293">
    <property type="entry name" value="ATP6V0A1"/>
    <property type="match status" value="1"/>
</dbReference>
<proteinExistence type="inferred from homology"/>
<accession>A0AAQ6AJR4</accession>
<feature type="transmembrane region" description="Helical" evidence="9">
    <location>
        <begin position="555"/>
        <end position="576"/>
    </location>
</feature>
<dbReference type="InterPro" id="IPR002490">
    <property type="entry name" value="V-ATPase_116kDa_su"/>
</dbReference>
<keyword evidence="12" id="KW-1185">Reference proteome</keyword>
<evidence type="ECO:0000313" key="11">
    <source>
        <dbReference type="Ensembl" id="ENSAOCP00000077449.1"/>
    </source>
</evidence>
<protein>
    <recommendedName>
        <fullName evidence="9">V-type proton ATPase subunit a</fullName>
    </recommendedName>
</protein>
<comment type="subcellular location">
    <subcellularLocation>
        <location evidence="1">Membrane</location>
        <topology evidence="1">Multi-pass membrane protein</topology>
    </subcellularLocation>
</comment>
<feature type="coiled-coil region" evidence="10">
    <location>
        <begin position="94"/>
        <end position="121"/>
    </location>
</feature>
<feature type="transmembrane region" description="Helical" evidence="9">
    <location>
        <begin position="647"/>
        <end position="667"/>
    </location>
</feature>
<dbReference type="Ensembl" id="ENSAOCT00000042715.1">
    <property type="protein sequence ID" value="ENSAOCP00000077449.1"/>
    <property type="gene ID" value="ENSAOCG00000014286.2"/>
</dbReference>
<sequence length="821" mass="93697">MGELFRSEEMTLAQLFLQSEAAYCCVSELGEIGMVQFRDLNPDVNVFQRKFVNEVRRCEEMDRKLRFVEKEIKKANIPIVDTGENPEVPFPRDMIDLEATFEKLENELKEINTNQEALKKNFLELTELKHILRRTQQFFDEVSFTMEDPSLLEESSTLLDPNEPNRVAPLRLGFVAGVIGRERIPTFERMLWRVCRGNVFLRQADIEDPLEDPATVSTLPKQCLLSAASQKLHHYLLNKMNAELYRIATLYPCPETPQERKEMLAGVNARIEDLQMVLNQTEDHRQRVLQAAAKTVRVWFIKVRKMKAIYHTLNLCNIDVTQKCLIAEVWCPVSDLDSIQFALRRGTVSNREPSGSTVPSILNRMQTKQTPPTYNKTNKFTSGFQNIVDAYGIGNYREINPAPYTIITFPFLFAVMFGDLGHGTLMTCAALYLVLRESRLMAQKNDSEIFNMVFAGRYIILLMGIFSMYTGIIYNDCFSKSLNAFGSGWSVKPMFMPQRGGNWTFDTLNGNSVLQLDPVVDGVFNGPYPIGIDPIWNIAVNKLSFLNSFKMKMSVILGVIHMLFGVSLSLFNHLYFQKPLNIYLGFIPEIIFMASLFGYLVILIFFKWVSYDARSSRDAPSLLIAFINMFLFNYDDPSVKPLYRGQMGLQIFLVIIALACVPCMLITPSLWTSGPVFLVVFWSSMLTCNSVYPQFNFGDMAVHQAIHTIEYCLGCISNTASYLRLWALSLAHAQLSEVLWTMVMHLGLSTKSLAGFIFLSIIFCSFAVLTVAILLIMEGLSAFLHALRLHWVEFQNKFYSGQGFKFLPFTFESILDGRFED</sequence>
<dbReference type="InterPro" id="IPR026028">
    <property type="entry name" value="V-type_ATPase_116kDa_su_euka"/>
</dbReference>
<feature type="transmembrane region" description="Helical" evidence="9">
    <location>
        <begin position="411"/>
        <end position="435"/>
    </location>
</feature>
<reference evidence="11 12" key="1">
    <citation type="submission" date="2022-01" db="EMBL/GenBank/DDBJ databases">
        <title>A chromosome-scale genome assembly of the false clownfish, Amphiprion ocellaris.</title>
        <authorList>
            <person name="Ryu T."/>
        </authorList>
    </citation>
    <scope>NUCLEOTIDE SEQUENCE [LARGE SCALE GENOMIC DNA]</scope>
</reference>
<evidence type="ECO:0000256" key="6">
    <source>
        <dbReference type="ARBA" id="ARBA00022989"/>
    </source>
</evidence>
<organism evidence="11 12">
    <name type="scientific">Amphiprion ocellaris</name>
    <name type="common">Clown anemonefish</name>
    <dbReference type="NCBI Taxonomy" id="80972"/>
    <lineage>
        <taxon>Eukaryota</taxon>
        <taxon>Metazoa</taxon>
        <taxon>Chordata</taxon>
        <taxon>Craniata</taxon>
        <taxon>Vertebrata</taxon>
        <taxon>Euteleostomi</taxon>
        <taxon>Actinopterygii</taxon>
        <taxon>Neopterygii</taxon>
        <taxon>Teleostei</taxon>
        <taxon>Neoteleostei</taxon>
        <taxon>Acanthomorphata</taxon>
        <taxon>Ovalentaria</taxon>
        <taxon>Pomacentridae</taxon>
        <taxon>Amphiprion</taxon>
    </lineage>
</organism>
<feature type="transmembrane region" description="Helical" evidence="9">
    <location>
        <begin position="455"/>
        <end position="474"/>
    </location>
</feature>
<keyword evidence="4 9" id="KW-0812">Transmembrane</keyword>
<dbReference type="GO" id="GO:0051117">
    <property type="term" value="F:ATPase binding"/>
    <property type="evidence" value="ECO:0007669"/>
    <property type="project" value="TreeGrafter"/>
</dbReference>
<evidence type="ECO:0000256" key="4">
    <source>
        <dbReference type="ARBA" id="ARBA00022692"/>
    </source>
</evidence>
<feature type="transmembrane region" description="Helical" evidence="9">
    <location>
        <begin position="674"/>
        <end position="692"/>
    </location>
</feature>
<dbReference type="GO" id="GO:0046961">
    <property type="term" value="F:proton-transporting ATPase activity, rotational mechanism"/>
    <property type="evidence" value="ECO:0007669"/>
    <property type="project" value="InterPro"/>
</dbReference>
<comment type="function">
    <text evidence="9">Essential component of the vacuolar proton pump (V-ATPase), a multimeric enzyme that catalyzes the translocation of protons across the membranes. Required for assembly and activity of the V-ATPase.</text>
</comment>
<keyword evidence="3 9" id="KW-0813">Transport</keyword>
<dbReference type="AlphaFoldDB" id="A0AAQ6AJR4"/>
<evidence type="ECO:0000256" key="5">
    <source>
        <dbReference type="ARBA" id="ARBA00022781"/>
    </source>
</evidence>
<evidence type="ECO:0000256" key="2">
    <source>
        <dbReference type="ARBA" id="ARBA00009904"/>
    </source>
</evidence>
<dbReference type="GeneTree" id="ENSGT00950000182881"/>